<accession>A0A2T9Y510</accession>
<protein>
    <submittedName>
        <fullName evidence="1">Uncharacterized protein</fullName>
    </submittedName>
</protein>
<keyword evidence="2" id="KW-1185">Reference proteome</keyword>
<dbReference type="AlphaFoldDB" id="A0A2T9Y510"/>
<name>A0A2T9Y510_9FUNG</name>
<dbReference type="EMBL" id="MBFR01000494">
    <property type="protein sequence ID" value="PVU87432.1"/>
    <property type="molecule type" value="Genomic_DNA"/>
</dbReference>
<evidence type="ECO:0000313" key="1">
    <source>
        <dbReference type="EMBL" id="PVU87432.1"/>
    </source>
</evidence>
<sequence>MEEYRNQLTDFTYYIKKTTQRKRIKPAQIDEYIFKINQKFLDYSEKQIEERASKTPNNIKKIMNNGKVRIINSGKNLGPVAVYTTYYHKQVLKILGKTVNYKEIKTWNFPATKSLFYGNEMGLQTKPTPSKRLRPKLPQIYILMKLHKNSVGLRPITGATDWITTNLSKALAVKLLQYQNNHYVESQYPSIDLQTHYKTLYSLTYSNEVVNATKLICENNYFEYNNKLYQQIMV</sequence>
<gene>
    <name evidence="1" type="ORF">BB561_006333</name>
</gene>
<dbReference type="Proteomes" id="UP000245383">
    <property type="component" value="Unassembled WGS sequence"/>
</dbReference>
<evidence type="ECO:0000313" key="2">
    <source>
        <dbReference type="Proteomes" id="UP000245383"/>
    </source>
</evidence>
<reference evidence="1 2" key="1">
    <citation type="journal article" date="2018" name="MBio">
        <title>Comparative Genomics Reveals the Core Gene Toolbox for the Fungus-Insect Symbiosis.</title>
        <authorList>
            <person name="Wang Y."/>
            <person name="Stata M."/>
            <person name="Wang W."/>
            <person name="Stajich J.E."/>
            <person name="White M.M."/>
            <person name="Moncalvo J.M."/>
        </authorList>
    </citation>
    <scope>NUCLEOTIDE SEQUENCE [LARGE SCALE GENOMIC DNA]</scope>
    <source>
        <strain evidence="1 2">SWE-8-4</strain>
    </source>
</reference>
<organism evidence="1 2">
    <name type="scientific">Smittium simulii</name>
    <dbReference type="NCBI Taxonomy" id="133385"/>
    <lineage>
        <taxon>Eukaryota</taxon>
        <taxon>Fungi</taxon>
        <taxon>Fungi incertae sedis</taxon>
        <taxon>Zoopagomycota</taxon>
        <taxon>Kickxellomycotina</taxon>
        <taxon>Harpellomycetes</taxon>
        <taxon>Harpellales</taxon>
        <taxon>Legeriomycetaceae</taxon>
        <taxon>Smittium</taxon>
    </lineage>
</organism>
<dbReference type="STRING" id="133385.A0A2T9Y510"/>
<dbReference type="OrthoDB" id="5590007at2759"/>
<comment type="caution">
    <text evidence="1">The sequence shown here is derived from an EMBL/GenBank/DDBJ whole genome shotgun (WGS) entry which is preliminary data.</text>
</comment>
<proteinExistence type="predicted"/>